<protein>
    <submittedName>
        <fullName evidence="2">Uncharacterized protein</fullName>
    </submittedName>
</protein>
<sequence length="145" mass="16146">MKRFLYYFIWTMAIGLVLYVGMYFQQQLTEWSKTPFNLFPLQVYIALFPVAIGLLLRTPKFLLQFKNGGPWSFDWILFTAVGLPALYLVLMAFLPFSSLGEGWLPIPALLIVGGTTVSTVAGLVFGYSVLASFKESDAGKSVGDL</sequence>
<name>A0A7H8QFJ4_9BACL</name>
<feature type="transmembrane region" description="Helical" evidence="1">
    <location>
        <begin position="5"/>
        <end position="24"/>
    </location>
</feature>
<keyword evidence="1" id="KW-0472">Membrane</keyword>
<dbReference type="Proteomes" id="UP000509222">
    <property type="component" value="Chromosome"/>
</dbReference>
<keyword evidence="1" id="KW-1133">Transmembrane helix</keyword>
<keyword evidence="3" id="KW-1185">Reference proteome</keyword>
<dbReference type="AlphaFoldDB" id="A0A7H8QFJ4"/>
<proteinExistence type="predicted"/>
<feature type="transmembrane region" description="Helical" evidence="1">
    <location>
        <begin position="108"/>
        <end position="130"/>
    </location>
</feature>
<organism evidence="2 3">
    <name type="scientific">Planococcus glaciei</name>
    <dbReference type="NCBI Taxonomy" id="459472"/>
    <lineage>
        <taxon>Bacteria</taxon>
        <taxon>Bacillati</taxon>
        <taxon>Bacillota</taxon>
        <taxon>Bacilli</taxon>
        <taxon>Bacillales</taxon>
        <taxon>Caryophanaceae</taxon>
        <taxon>Planococcus</taxon>
    </lineage>
</organism>
<dbReference type="RefSeq" id="WP_176294990.1">
    <property type="nucleotide sequence ID" value="NZ_CP051177.1"/>
</dbReference>
<accession>A0A7H8QFJ4</accession>
<keyword evidence="1" id="KW-0812">Transmembrane</keyword>
<feature type="transmembrane region" description="Helical" evidence="1">
    <location>
        <begin position="76"/>
        <end position="96"/>
    </location>
</feature>
<reference evidence="2 3" key="1">
    <citation type="submission" date="2020-04" db="EMBL/GenBank/DDBJ databases">
        <authorList>
            <person name="Pajer P."/>
            <person name="Broz P."/>
        </authorList>
    </citation>
    <scope>NUCLEOTIDE SEQUENCE [LARGE SCALE GENOMIC DNA]</scope>
    <source>
        <strain evidence="3">NRL-ATB46093</strain>
    </source>
</reference>
<evidence type="ECO:0000313" key="3">
    <source>
        <dbReference type="Proteomes" id="UP000509222"/>
    </source>
</evidence>
<feature type="transmembrane region" description="Helical" evidence="1">
    <location>
        <begin position="36"/>
        <end position="56"/>
    </location>
</feature>
<evidence type="ECO:0000313" key="2">
    <source>
        <dbReference type="EMBL" id="QKX52251.1"/>
    </source>
</evidence>
<gene>
    <name evidence="2" type="ORF">HF394_17645</name>
</gene>
<reference evidence="3" key="2">
    <citation type="submission" date="2020-06" db="EMBL/GenBank/DDBJ databases">
        <title>Isolation of Planomicrobium glaciei.</title>
        <authorList>
            <person name="Malisova L."/>
            <person name="Safrankova R."/>
            <person name="Jakubu V."/>
            <person name="Spanelova P."/>
        </authorList>
    </citation>
    <scope>NUCLEOTIDE SEQUENCE [LARGE SCALE GENOMIC DNA]</scope>
    <source>
        <strain evidence="3">NRL-ATB46093</strain>
    </source>
</reference>
<dbReference type="EMBL" id="CP051177">
    <property type="protein sequence ID" value="QKX52251.1"/>
    <property type="molecule type" value="Genomic_DNA"/>
</dbReference>
<evidence type="ECO:0000256" key="1">
    <source>
        <dbReference type="SAM" id="Phobius"/>
    </source>
</evidence>